<dbReference type="AlphaFoldDB" id="A0A1C4AW34"/>
<evidence type="ECO:0000313" key="2">
    <source>
        <dbReference type="Proteomes" id="UP000198975"/>
    </source>
</evidence>
<dbReference type="EMBL" id="FMAY01000003">
    <property type="protein sequence ID" value="SCB98819.1"/>
    <property type="molecule type" value="Genomic_DNA"/>
</dbReference>
<organism evidence="1 2">
    <name type="scientific">Kosakonia oryzendophytica</name>
    <dbReference type="NCBI Taxonomy" id="1005665"/>
    <lineage>
        <taxon>Bacteria</taxon>
        <taxon>Pseudomonadati</taxon>
        <taxon>Pseudomonadota</taxon>
        <taxon>Gammaproteobacteria</taxon>
        <taxon>Enterobacterales</taxon>
        <taxon>Enterobacteriaceae</taxon>
        <taxon>Kosakonia</taxon>
    </lineage>
</organism>
<dbReference type="Proteomes" id="UP000198975">
    <property type="component" value="Unassembled WGS sequence"/>
</dbReference>
<keyword evidence="2" id="KW-1185">Reference proteome</keyword>
<evidence type="ECO:0000313" key="1">
    <source>
        <dbReference type="EMBL" id="SCB98819.1"/>
    </source>
</evidence>
<proteinExistence type="predicted"/>
<protein>
    <submittedName>
        <fullName evidence="1">Uncharacterized protein</fullName>
    </submittedName>
</protein>
<reference evidence="2" key="1">
    <citation type="submission" date="2016-08" db="EMBL/GenBank/DDBJ databases">
        <authorList>
            <person name="Varghese N."/>
            <person name="Submissions Spin"/>
        </authorList>
    </citation>
    <scope>NUCLEOTIDE SEQUENCE [LARGE SCALE GENOMIC DNA]</scope>
    <source>
        <strain evidence="2">REICA_082</strain>
    </source>
</reference>
<accession>A0A1C4AW34</accession>
<sequence length="59" mass="6518">MNPASIWYRKKVEAVCGGAESHCNFCKNIIAGDFCSKRFKTPEKALTASGAIRNMRLVP</sequence>
<name>A0A1C4AW34_9ENTR</name>
<gene>
    <name evidence="1" type="ORF">GA0061071_103383</name>
</gene>